<evidence type="ECO:0008006" key="10">
    <source>
        <dbReference type="Google" id="ProtNLM"/>
    </source>
</evidence>
<evidence type="ECO:0000256" key="4">
    <source>
        <dbReference type="ARBA" id="ARBA00023125"/>
    </source>
</evidence>
<dbReference type="Gene3D" id="1.10.10.10">
    <property type="entry name" value="Winged helix-like DNA-binding domain superfamily/Winged helix DNA-binding domain"/>
    <property type="match status" value="1"/>
</dbReference>
<dbReference type="NCBIfam" id="TIGR02937">
    <property type="entry name" value="sigma70-ECF"/>
    <property type="match status" value="1"/>
</dbReference>
<dbReference type="InterPro" id="IPR036388">
    <property type="entry name" value="WH-like_DNA-bd_sf"/>
</dbReference>
<reference evidence="8 9" key="1">
    <citation type="submission" date="2024-02" db="EMBL/GenBank/DDBJ databases">
        <title>Herpetosiphon gulosus NBRC 112829.</title>
        <authorList>
            <person name="Ichikawa N."/>
            <person name="Katano-Makiyama Y."/>
            <person name="Hidaka K."/>
        </authorList>
    </citation>
    <scope>NUCLEOTIDE SEQUENCE [LARGE SCALE GENOMIC DNA]</scope>
    <source>
        <strain evidence="8 9">NBRC 112829</strain>
    </source>
</reference>
<dbReference type="PANTHER" id="PTHR43133:SF8">
    <property type="entry name" value="RNA POLYMERASE SIGMA FACTOR HI_1459-RELATED"/>
    <property type="match status" value="1"/>
</dbReference>
<keyword evidence="4" id="KW-0238">DNA-binding</keyword>
<protein>
    <recommendedName>
        <fullName evidence="10">RNA polymerase sigma factor</fullName>
    </recommendedName>
</protein>
<dbReference type="InterPro" id="IPR014284">
    <property type="entry name" value="RNA_pol_sigma-70_dom"/>
</dbReference>
<comment type="similarity">
    <text evidence="1">Belongs to the sigma-70 factor family. ECF subfamily.</text>
</comment>
<dbReference type="EMBL" id="BAABRU010000017">
    <property type="protein sequence ID" value="GAA5530292.1"/>
    <property type="molecule type" value="Genomic_DNA"/>
</dbReference>
<keyword evidence="3" id="KW-0731">Sigma factor</keyword>
<evidence type="ECO:0000313" key="9">
    <source>
        <dbReference type="Proteomes" id="UP001428290"/>
    </source>
</evidence>
<accession>A0ABP9X4G0</accession>
<dbReference type="InterPro" id="IPR039425">
    <property type="entry name" value="RNA_pol_sigma-70-like"/>
</dbReference>
<name>A0ABP9X4G0_9CHLR</name>
<evidence type="ECO:0000256" key="2">
    <source>
        <dbReference type="ARBA" id="ARBA00023015"/>
    </source>
</evidence>
<comment type="caution">
    <text evidence="8">The sequence shown here is derived from an EMBL/GenBank/DDBJ whole genome shotgun (WGS) entry which is preliminary data.</text>
</comment>
<proteinExistence type="inferred from homology"/>
<sequence>MKLPVVGWLNIRSQLAKIVAKKPKWLWYNGPQIAHRKPHNHRKNTQMAIADDHAQSERSDAVLLEAITTNNDMLALQQLFDRYRQQLFQTALGITRDQQLAEEVLQDCFYRLYRHAKKLDGSMPLAPWLYRVTVNLCYSRIKRQRPWYEPFHQLAERLRASSRSAPDVVAERREMQDVVRQTLERLSPQHRAVLVLHYFHDYSLTEIAEILECPEGTIKSRLFYARKILKEQLHQAAIEGEPLIDGISF</sequence>
<evidence type="ECO:0000256" key="5">
    <source>
        <dbReference type="ARBA" id="ARBA00023163"/>
    </source>
</evidence>
<dbReference type="InterPro" id="IPR007627">
    <property type="entry name" value="RNA_pol_sigma70_r2"/>
</dbReference>
<dbReference type="PANTHER" id="PTHR43133">
    <property type="entry name" value="RNA POLYMERASE ECF-TYPE SIGMA FACTO"/>
    <property type="match status" value="1"/>
</dbReference>
<evidence type="ECO:0000259" key="6">
    <source>
        <dbReference type="Pfam" id="PF04542"/>
    </source>
</evidence>
<dbReference type="InterPro" id="IPR013325">
    <property type="entry name" value="RNA_pol_sigma_r2"/>
</dbReference>
<keyword evidence="5" id="KW-0804">Transcription</keyword>
<keyword evidence="9" id="KW-1185">Reference proteome</keyword>
<feature type="domain" description="RNA polymerase sigma factor 70 region 4 type 2" evidence="7">
    <location>
        <begin position="179"/>
        <end position="228"/>
    </location>
</feature>
<dbReference type="InterPro" id="IPR013249">
    <property type="entry name" value="RNA_pol_sigma70_r4_t2"/>
</dbReference>
<feature type="domain" description="RNA polymerase sigma-70 region 2" evidence="6">
    <location>
        <begin position="79"/>
        <end position="145"/>
    </location>
</feature>
<organism evidence="8 9">
    <name type="scientific">Herpetosiphon gulosus</name>
    <dbReference type="NCBI Taxonomy" id="1973496"/>
    <lineage>
        <taxon>Bacteria</taxon>
        <taxon>Bacillati</taxon>
        <taxon>Chloroflexota</taxon>
        <taxon>Chloroflexia</taxon>
        <taxon>Herpetosiphonales</taxon>
        <taxon>Herpetosiphonaceae</taxon>
        <taxon>Herpetosiphon</taxon>
    </lineage>
</organism>
<evidence type="ECO:0000256" key="3">
    <source>
        <dbReference type="ARBA" id="ARBA00023082"/>
    </source>
</evidence>
<dbReference type="Pfam" id="PF08281">
    <property type="entry name" value="Sigma70_r4_2"/>
    <property type="match status" value="1"/>
</dbReference>
<dbReference type="Pfam" id="PF04542">
    <property type="entry name" value="Sigma70_r2"/>
    <property type="match status" value="1"/>
</dbReference>
<dbReference type="CDD" id="cd06171">
    <property type="entry name" value="Sigma70_r4"/>
    <property type="match status" value="1"/>
</dbReference>
<dbReference type="Gene3D" id="1.10.1740.10">
    <property type="match status" value="1"/>
</dbReference>
<gene>
    <name evidence="8" type="ORF">Hgul01_04110</name>
</gene>
<evidence type="ECO:0000313" key="8">
    <source>
        <dbReference type="EMBL" id="GAA5530292.1"/>
    </source>
</evidence>
<evidence type="ECO:0000259" key="7">
    <source>
        <dbReference type="Pfam" id="PF08281"/>
    </source>
</evidence>
<keyword evidence="2" id="KW-0805">Transcription regulation</keyword>
<dbReference type="Proteomes" id="UP001428290">
    <property type="component" value="Unassembled WGS sequence"/>
</dbReference>
<dbReference type="InterPro" id="IPR013324">
    <property type="entry name" value="RNA_pol_sigma_r3/r4-like"/>
</dbReference>
<evidence type="ECO:0000256" key="1">
    <source>
        <dbReference type="ARBA" id="ARBA00010641"/>
    </source>
</evidence>
<dbReference type="SUPFAM" id="SSF88659">
    <property type="entry name" value="Sigma3 and sigma4 domains of RNA polymerase sigma factors"/>
    <property type="match status" value="1"/>
</dbReference>
<dbReference type="SUPFAM" id="SSF88946">
    <property type="entry name" value="Sigma2 domain of RNA polymerase sigma factors"/>
    <property type="match status" value="1"/>
</dbReference>